<comment type="caution">
    <text evidence="1">The sequence shown here is derived from an EMBL/GenBank/DDBJ whole genome shotgun (WGS) entry which is preliminary data.</text>
</comment>
<evidence type="ECO:0000313" key="1">
    <source>
        <dbReference type="EMBL" id="PON75728.1"/>
    </source>
</evidence>
<dbReference type="EMBL" id="JXTB01000022">
    <property type="protein sequence ID" value="PON75728.1"/>
    <property type="molecule type" value="Genomic_DNA"/>
</dbReference>
<dbReference type="OrthoDB" id="10459745at2759"/>
<keyword evidence="2" id="KW-1185">Reference proteome</keyword>
<dbReference type="Proteomes" id="UP000237105">
    <property type="component" value="Unassembled WGS sequence"/>
</dbReference>
<reference evidence="2" key="1">
    <citation type="submission" date="2016-06" db="EMBL/GenBank/DDBJ databases">
        <title>Parallel loss of symbiosis genes in relatives of nitrogen-fixing non-legume Parasponia.</title>
        <authorList>
            <person name="Van Velzen R."/>
            <person name="Holmer R."/>
            <person name="Bu F."/>
            <person name="Rutten L."/>
            <person name="Van Zeijl A."/>
            <person name="Liu W."/>
            <person name="Santuari L."/>
            <person name="Cao Q."/>
            <person name="Sharma T."/>
            <person name="Shen D."/>
            <person name="Roswanjaya Y."/>
            <person name="Wardhani T."/>
            <person name="Kalhor M.S."/>
            <person name="Jansen J."/>
            <person name="Van den Hoogen J."/>
            <person name="Gungor B."/>
            <person name="Hartog M."/>
            <person name="Hontelez J."/>
            <person name="Verver J."/>
            <person name="Yang W.-C."/>
            <person name="Schijlen E."/>
            <person name="Repin R."/>
            <person name="Schilthuizen M."/>
            <person name="Schranz E."/>
            <person name="Heidstra R."/>
            <person name="Miyata K."/>
            <person name="Fedorova E."/>
            <person name="Kohlen W."/>
            <person name="Bisseling T."/>
            <person name="Smit S."/>
            <person name="Geurts R."/>
        </authorList>
    </citation>
    <scope>NUCLEOTIDE SEQUENCE [LARGE SCALE GENOMIC DNA]</scope>
    <source>
        <strain evidence="2">cv. WU1-14</strain>
    </source>
</reference>
<sequence length="111" mass="12986">MGEIKTKKRKWRLFFTEKNLFGSSDLRLSGFHLGTETQNFFIQRLQVDGIKIRIFNLEMKLRCGAQVQKGLSVFLSGTSEIFSLVVLLLEVKWMFISAILKLLFHMQIWKS</sequence>
<dbReference type="AlphaFoldDB" id="A0A2P5DR20"/>
<accession>A0A2P5DR20</accession>
<protein>
    <submittedName>
        <fullName evidence="1">Uncharacterized protein</fullName>
    </submittedName>
</protein>
<name>A0A2P5DR20_PARAD</name>
<proteinExistence type="predicted"/>
<evidence type="ECO:0000313" key="2">
    <source>
        <dbReference type="Proteomes" id="UP000237105"/>
    </source>
</evidence>
<organism evidence="1 2">
    <name type="scientific">Parasponia andersonii</name>
    <name type="common">Sponia andersonii</name>
    <dbReference type="NCBI Taxonomy" id="3476"/>
    <lineage>
        <taxon>Eukaryota</taxon>
        <taxon>Viridiplantae</taxon>
        <taxon>Streptophyta</taxon>
        <taxon>Embryophyta</taxon>
        <taxon>Tracheophyta</taxon>
        <taxon>Spermatophyta</taxon>
        <taxon>Magnoliopsida</taxon>
        <taxon>eudicotyledons</taxon>
        <taxon>Gunneridae</taxon>
        <taxon>Pentapetalae</taxon>
        <taxon>rosids</taxon>
        <taxon>fabids</taxon>
        <taxon>Rosales</taxon>
        <taxon>Cannabaceae</taxon>
        <taxon>Parasponia</taxon>
    </lineage>
</organism>
<gene>
    <name evidence="1" type="ORF">PanWU01x14_039880</name>
</gene>